<evidence type="ECO:0000313" key="3">
    <source>
        <dbReference type="EMBL" id="SNY72814.1"/>
    </source>
</evidence>
<feature type="domain" description="ParB-like N-terminal" evidence="2">
    <location>
        <begin position="37"/>
        <end position="145"/>
    </location>
</feature>
<dbReference type="SMART" id="SM00470">
    <property type="entry name" value="ParB"/>
    <property type="match status" value="1"/>
</dbReference>
<dbReference type="GO" id="GO:0007059">
    <property type="term" value="P:chromosome segregation"/>
    <property type="evidence" value="ECO:0007669"/>
    <property type="project" value="TreeGrafter"/>
</dbReference>
<dbReference type="AlphaFoldDB" id="A0A285KJK4"/>
<evidence type="ECO:0000259" key="2">
    <source>
        <dbReference type="SMART" id="SM00470"/>
    </source>
</evidence>
<dbReference type="Gene3D" id="3.90.1530.30">
    <property type="match status" value="1"/>
</dbReference>
<dbReference type="Gene3D" id="1.10.10.2830">
    <property type="match status" value="1"/>
</dbReference>
<feature type="compositionally biased region" description="Basic and acidic residues" evidence="1">
    <location>
        <begin position="254"/>
        <end position="270"/>
    </location>
</feature>
<dbReference type="EMBL" id="OBDY01000044">
    <property type="protein sequence ID" value="SNY72814.1"/>
    <property type="molecule type" value="Genomic_DNA"/>
</dbReference>
<dbReference type="InterPro" id="IPR036086">
    <property type="entry name" value="ParB/Sulfiredoxin_sf"/>
</dbReference>
<proteinExistence type="predicted"/>
<dbReference type="PANTHER" id="PTHR33375:SF1">
    <property type="entry name" value="CHROMOSOME-PARTITIONING PROTEIN PARB-RELATED"/>
    <property type="match status" value="1"/>
</dbReference>
<evidence type="ECO:0000313" key="4">
    <source>
        <dbReference type="Proteomes" id="UP000219612"/>
    </source>
</evidence>
<feature type="region of interest" description="Disordered" evidence="1">
    <location>
        <begin position="254"/>
        <end position="321"/>
    </location>
</feature>
<organism evidence="3 4">
    <name type="scientific">Paractinoplanes atraurantiacus</name>
    <dbReference type="NCBI Taxonomy" id="1036182"/>
    <lineage>
        <taxon>Bacteria</taxon>
        <taxon>Bacillati</taxon>
        <taxon>Actinomycetota</taxon>
        <taxon>Actinomycetes</taxon>
        <taxon>Micromonosporales</taxon>
        <taxon>Micromonosporaceae</taxon>
        <taxon>Paractinoplanes</taxon>
    </lineage>
</organism>
<feature type="compositionally biased region" description="Low complexity" evidence="1">
    <location>
        <begin position="293"/>
        <end position="307"/>
    </location>
</feature>
<dbReference type="CDD" id="cd16387">
    <property type="entry name" value="ParB_N_Srx"/>
    <property type="match status" value="1"/>
</dbReference>
<dbReference type="InterPro" id="IPR003115">
    <property type="entry name" value="ParB_N"/>
</dbReference>
<dbReference type="PANTHER" id="PTHR33375">
    <property type="entry name" value="CHROMOSOME-PARTITIONING PROTEIN PARB-RELATED"/>
    <property type="match status" value="1"/>
</dbReference>
<gene>
    <name evidence="3" type="ORF">SAMN05421748_14421</name>
</gene>
<protein>
    <submittedName>
        <fullName evidence="3">ParB/RepB/Spo0J family partition protein</fullName>
    </submittedName>
</protein>
<reference evidence="3 4" key="1">
    <citation type="submission" date="2017-09" db="EMBL/GenBank/DDBJ databases">
        <authorList>
            <person name="Ehlers B."/>
            <person name="Leendertz F.H."/>
        </authorList>
    </citation>
    <scope>NUCLEOTIDE SEQUENCE [LARGE SCALE GENOMIC DNA]</scope>
    <source>
        <strain evidence="3 4">CGMCC 4.6857</strain>
    </source>
</reference>
<dbReference type="SUPFAM" id="SSF110849">
    <property type="entry name" value="ParB/Sulfiredoxin"/>
    <property type="match status" value="1"/>
</dbReference>
<dbReference type="Proteomes" id="UP000219612">
    <property type="component" value="Unassembled WGS sequence"/>
</dbReference>
<accession>A0A285KJK4</accession>
<dbReference type="InterPro" id="IPR050336">
    <property type="entry name" value="Chromosome_partition/occlusion"/>
</dbReference>
<dbReference type="GO" id="GO:0005694">
    <property type="term" value="C:chromosome"/>
    <property type="evidence" value="ECO:0007669"/>
    <property type="project" value="TreeGrafter"/>
</dbReference>
<dbReference type="RefSeq" id="WP_097328856.1">
    <property type="nucleotide sequence ID" value="NZ_OBDY01000044.1"/>
</dbReference>
<dbReference type="OrthoDB" id="70307at2"/>
<dbReference type="Pfam" id="PF02195">
    <property type="entry name" value="ParB_N"/>
    <property type="match status" value="1"/>
</dbReference>
<name>A0A285KJK4_9ACTN</name>
<keyword evidence="4" id="KW-1185">Reference proteome</keyword>
<evidence type="ECO:0000256" key="1">
    <source>
        <dbReference type="SAM" id="MobiDB-lite"/>
    </source>
</evidence>
<sequence length="358" mass="38370">MTTRPRKPGINLGNAFAAAGNSIVKTAEASMPSYAQHVADTKEIAPNPLNARKINPKSADIQQLAKSLKKDGQLQGIPVVPRADFLSWEGFDKYAAVIGAARYVVIGGGRRRAAAEVAGLARMDISIKPGMTRETFLRLTIVENIERLDLTPLEEAHQIKTLRDATGDSYAEIGELLNGRTKGWVGQRLDLLNLSERLQAELASDAPGSMTVTQARELLKAIRREVGDEDDASVSAGRQWELWEALRDAERLPRKRDDEAKERLPRKQDADLSPAVAANRPGAQVANGETRRGAAAAAGSATGGPAAVPSQPAGRDHGGQGGAVLLRVDVPAADIVHVLRDRMPPAKWAEFVAEVNAS</sequence>
<dbReference type="SUPFAM" id="SSF109709">
    <property type="entry name" value="KorB DNA-binding domain-like"/>
    <property type="match status" value="1"/>
</dbReference>
<dbReference type="GO" id="GO:0045881">
    <property type="term" value="P:positive regulation of sporulation resulting in formation of a cellular spore"/>
    <property type="evidence" value="ECO:0007669"/>
    <property type="project" value="TreeGrafter"/>
</dbReference>